<organism evidence="1 2">
    <name type="scientific">Kibdelosporangium persicum</name>
    <dbReference type="NCBI Taxonomy" id="2698649"/>
    <lineage>
        <taxon>Bacteria</taxon>
        <taxon>Bacillati</taxon>
        <taxon>Actinomycetota</taxon>
        <taxon>Actinomycetes</taxon>
        <taxon>Pseudonocardiales</taxon>
        <taxon>Pseudonocardiaceae</taxon>
        <taxon>Kibdelosporangium</taxon>
    </lineage>
</organism>
<dbReference type="InterPro" id="IPR001753">
    <property type="entry name" value="Enoyl-CoA_hydra/iso"/>
</dbReference>
<gene>
    <name evidence="1" type="ORF">GC106_79400</name>
</gene>
<evidence type="ECO:0000313" key="2">
    <source>
        <dbReference type="Proteomes" id="UP000763557"/>
    </source>
</evidence>
<protein>
    <submittedName>
        <fullName evidence="1">Dihydroxyphenylglycine synthase subunit B</fullName>
    </submittedName>
</protein>
<evidence type="ECO:0000313" key="1">
    <source>
        <dbReference type="EMBL" id="NRN70669.1"/>
    </source>
</evidence>
<reference evidence="1 2" key="1">
    <citation type="submission" date="2020-01" db="EMBL/GenBank/DDBJ databases">
        <title>Kibdelosporangium persica a novel Actinomycetes from a hot desert in Iran.</title>
        <authorList>
            <person name="Safaei N."/>
            <person name="Zaburannyi N."/>
            <person name="Mueller R."/>
            <person name="Wink J."/>
        </authorList>
    </citation>
    <scope>NUCLEOTIDE SEQUENCE [LARGE SCALE GENOMIC DNA]</scope>
    <source>
        <strain evidence="1 2">4NS15</strain>
    </source>
</reference>
<dbReference type="SUPFAM" id="SSF52096">
    <property type="entry name" value="ClpP/crotonase"/>
    <property type="match status" value="1"/>
</dbReference>
<dbReference type="EMBL" id="JAAATY010000042">
    <property type="protein sequence ID" value="NRN70669.1"/>
    <property type="molecule type" value="Genomic_DNA"/>
</dbReference>
<sequence length="228" mass="24099">MTLGMDTEFVLDVDSDVSLSPELVAAVHAFCDRVEDLAAGLVAVLRVNGTDQPGAGRPWPGEVNVHLVGKWEQALRRVERLGPASIAVAGGNCGGPALELLLAGDYRIGLRDLRLAVPVGPGGSWPGMALYRLANQLGVARSRAVLLFEQSFSAQRALEVGLVDELVDDRDAAVEAVRTRSAALSGDAGVDVAVRRRLLLDAATMSFEDALGAHLAACDRALRQTRPD</sequence>
<dbReference type="CDD" id="cd06558">
    <property type="entry name" value="crotonase-like"/>
    <property type="match status" value="1"/>
</dbReference>
<proteinExistence type="predicted"/>
<dbReference type="InterPro" id="IPR029045">
    <property type="entry name" value="ClpP/crotonase-like_dom_sf"/>
</dbReference>
<dbReference type="NCBIfam" id="NF042431">
    <property type="entry name" value="EnCoAhydt_DpgB"/>
    <property type="match status" value="1"/>
</dbReference>
<dbReference type="InterPro" id="IPR053545">
    <property type="entry name" value="Enoyl-CoA_hydratase-like"/>
</dbReference>
<accession>A0ABX2FH02</accession>
<dbReference type="Pfam" id="PF00378">
    <property type="entry name" value="ECH_1"/>
    <property type="match status" value="1"/>
</dbReference>
<name>A0ABX2FH02_9PSEU</name>
<comment type="caution">
    <text evidence="1">The sequence shown here is derived from an EMBL/GenBank/DDBJ whole genome shotgun (WGS) entry which is preliminary data.</text>
</comment>
<keyword evidence="2" id="KW-1185">Reference proteome</keyword>
<dbReference type="Proteomes" id="UP000763557">
    <property type="component" value="Unassembled WGS sequence"/>
</dbReference>
<dbReference type="Gene3D" id="3.90.226.10">
    <property type="entry name" value="2-enoyl-CoA Hydratase, Chain A, domain 1"/>
    <property type="match status" value="1"/>
</dbReference>